<keyword evidence="2" id="KW-0677">Repeat</keyword>
<dbReference type="InterPro" id="IPR027417">
    <property type="entry name" value="P-loop_NTPase"/>
</dbReference>
<comment type="caution">
    <text evidence="5">The sequence shown here is derived from an EMBL/GenBank/DDBJ whole genome shotgun (WGS) entry which is preliminary data.</text>
</comment>
<feature type="compositionally biased region" description="Polar residues" evidence="3">
    <location>
        <begin position="1168"/>
        <end position="1180"/>
    </location>
</feature>
<feature type="region of interest" description="Disordered" evidence="3">
    <location>
        <begin position="1054"/>
        <end position="1077"/>
    </location>
</feature>
<feature type="compositionally biased region" description="Polar residues" evidence="3">
    <location>
        <begin position="27"/>
        <end position="40"/>
    </location>
</feature>
<accession>A0A8K0WST1</accession>
<feature type="region of interest" description="Disordered" evidence="3">
    <location>
        <begin position="693"/>
        <end position="749"/>
    </location>
</feature>
<dbReference type="Pfam" id="PF05057">
    <property type="entry name" value="DUF676"/>
    <property type="match status" value="1"/>
</dbReference>
<dbReference type="SUPFAM" id="SSF52540">
    <property type="entry name" value="P-loop containing nucleoside triphosphate hydrolases"/>
    <property type="match status" value="1"/>
</dbReference>
<dbReference type="Gene3D" id="3.40.50.1820">
    <property type="entry name" value="alpha/beta hydrolase"/>
    <property type="match status" value="1"/>
</dbReference>
<name>A0A8K0WST1_9HYPO</name>
<dbReference type="InterPro" id="IPR056884">
    <property type="entry name" value="NPHP3-like_N"/>
</dbReference>
<evidence type="ECO:0000256" key="1">
    <source>
        <dbReference type="ARBA" id="ARBA00007920"/>
    </source>
</evidence>
<evidence type="ECO:0000256" key="2">
    <source>
        <dbReference type="ARBA" id="ARBA00022737"/>
    </source>
</evidence>
<reference evidence="5" key="1">
    <citation type="journal article" date="2021" name="Nat. Commun.">
        <title>Genetic determinants of endophytism in the Arabidopsis root mycobiome.</title>
        <authorList>
            <person name="Mesny F."/>
            <person name="Miyauchi S."/>
            <person name="Thiergart T."/>
            <person name="Pickel B."/>
            <person name="Atanasova L."/>
            <person name="Karlsson M."/>
            <person name="Huettel B."/>
            <person name="Barry K.W."/>
            <person name="Haridas S."/>
            <person name="Chen C."/>
            <person name="Bauer D."/>
            <person name="Andreopoulos W."/>
            <person name="Pangilinan J."/>
            <person name="LaButti K."/>
            <person name="Riley R."/>
            <person name="Lipzen A."/>
            <person name="Clum A."/>
            <person name="Drula E."/>
            <person name="Henrissat B."/>
            <person name="Kohler A."/>
            <person name="Grigoriev I.V."/>
            <person name="Martin F.M."/>
            <person name="Hacquard S."/>
        </authorList>
    </citation>
    <scope>NUCLEOTIDE SEQUENCE</scope>
    <source>
        <strain evidence="5">MPI-CAGE-CH-0235</strain>
    </source>
</reference>
<dbReference type="PANTHER" id="PTHR10039">
    <property type="entry name" value="AMELOGENIN"/>
    <property type="match status" value="1"/>
</dbReference>
<evidence type="ECO:0000256" key="3">
    <source>
        <dbReference type="SAM" id="MobiDB-lite"/>
    </source>
</evidence>
<evidence type="ECO:0000313" key="6">
    <source>
        <dbReference type="Proteomes" id="UP000813444"/>
    </source>
</evidence>
<organism evidence="5 6">
    <name type="scientific">Stachybotrys elegans</name>
    <dbReference type="NCBI Taxonomy" id="80388"/>
    <lineage>
        <taxon>Eukaryota</taxon>
        <taxon>Fungi</taxon>
        <taxon>Dikarya</taxon>
        <taxon>Ascomycota</taxon>
        <taxon>Pezizomycotina</taxon>
        <taxon>Sordariomycetes</taxon>
        <taxon>Hypocreomycetidae</taxon>
        <taxon>Hypocreales</taxon>
        <taxon>Stachybotryaceae</taxon>
        <taxon>Stachybotrys</taxon>
    </lineage>
</organism>
<sequence>MPRSFRWPFRNKDLKVSEAPKDYLPAQHNTPGNSNDTASENIADAPNPIDRNPQTETSPFGIKVLVDRDEEQRGCIDIIAIHGLNGHREKTWTNSATGLNWLSDKHCLQKEVPNARVLTFGYNSRTYFSRSDSYVQDFASDLLVALQANRRTHIEQQRPIVFICHSLGGIVFKQAVIKAHEQNNFFANILDNIRGVVFFATPHRGSDLATWDRIGTVLHKAGSLGYMTNTNLSKDLKVNAEFLKRVSESFVSRAGNFKIRSFYETEFMHGLACRVVERESATLGLTNELTVATPAHHANICKFESPSDARYKTAIFTIAEVAKSPEDELDRPFTLQEQDCMRGFNPDYELHLEQVDDPVPGTCEWVLSHEKWLQWAACAQSAILWISADAGCGKSVMAKFLVSHFQSHSNSPSSQNVYYFFFKDGFHGQDNATAAVSALLHQMCTSRKWLIEHVMPKYMSMSTQALHRFSSLWSILMSIVTSLTEDITLVLDGLDECDASLEDLLKAISAFITSTKGIPTQHRVGIILLSRPHNAIQQRLQFSGDSDKKSKHQGVGACNKIRLRVEEETASIARDISLFVKHKLVDLGQQDLLTNALLPRLERKLIRNADFTFLWISLIIQLVEDAGTDGISAIELESILNTTQLDDVYDRLLAGTPQPLKARKILMMILAAARPLSLEEMCAAVEVLQDHHPEEAKPVTAHTERASIPRPRVRKGKHKNSRRNQPETVKGFLTNSETRQGNHDPEQAAYDSVFDHPGKSLWESTVLQDTLSRKLPNQPRKIKLLNLEDLGMLLHKPFSNHLRRICGHFIRIRGRRIFLVHQTARQFLLGNFPESFGTGDLYSYIPDIGLMPSKLSADSVPQVTLKSIARDSWRHSINLLDAQRYLLQVCTDYIGLFQLDGDLKWTTELVKEYQGAHLNDPAWDFFDYATLHWINHYRPLRRSVRFCFDHLLNPSSPLFNVWIAAYPSWNDEMDDSGDSAIGVRIPETGSKWGIYDVEVELRRRRRNEKDAFKTRENDEPSEMTREKALQSISHYLKIRENDDDSTPQAIVEMELHRRRRKEEDASKTPENDKPREKTLQDILDYFVMDDFGGVTEYYDEEWLAGPRYWKGDNEQHGEDNDSGEDFGEDVNAEHSDYLRPKQPDRVTYFRKQYAEEYLKNWEELKTPMSGNPSSPFTDGTLTAHAMRGVGKSV</sequence>
<evidence type="ECO:0000313" key="5">
    <source>
        <dbReference type="EMBL" id="KAH7322547.1"/>
    </source>
</evidence>
<feature type="compositionally biased region" description="Acidic residues" evidence="3">
    <location>
        <begin position="1120"/>
        <end position="1130"/>
    </location>
</feature>
<dbReference type="SUPFAM" id="SSF53474">
    <property type="entry name" value="alpha/beta-Hydrolases"/>
    <property type="match status" value="1"/>
</dbReference>
<proteinExistence type="inferred from homology"/>
<evidence type="ECO:0000259" key="4">
    <source>
        <dbReference type="PROSITE" id="PS50837"/>
    </source>
</evidence>
<dbReference type="EMBL" id="JAGPNK010000004">
    <property type="protein sequence ID" value="KAH7322547.1"/>
    <property type="molecule type" value="Genomic_DNA"/>
</dbReference>
<dbReference type="PROSITE" id="PS50837">
    <property type="entry name" value="NACHT"/>
    <property type="match status" value="1"/>
</dbReference>
<feature type="compositionally biased region" description="Basic and acidic residues" evidence="3">
    <location>
        <begin position="1061"/>
        <end position="1077"/>
    </location>
</feature>
<keyword evidence="6" id="KW-1185">Reference proteome</keyword>
<feature type="region of interest" description="Disordered" evidence="3">
    <location>
        <begin position="1113"/>
        <end position="1141"/>
    </location>
</feature>
<feature type="region of interest" description="Disordered" evidence="3">
    <location>
        <begin position="1165"/>
        <end position="1193"/>
    </location>
</feature>
<dbReference type="InterPro" id="IPR007111">
    <property type="entry name" value="NACHT_NTPase"/>
</dbReference>
<dbReference type="InterPro" id="IPR007751">
    <property type="entry name" value="DUF676_lipase-like"/>
</dbReference>
<dbReference type="PANTHER" id="PTHR10039:SF14">
    <property type="entry name" value="NACHT DOMAIN-CONTAINING PROTEIN"/>
    <property type="match status" value="1"/>
</dbReference>
<gene>
    <name evidence="5" type="ORF">B0I35DRAFT_425961</name>
</gene>
<feature type="compositionally biased region" description="Basic and acidic residues" evidence="3">
    <location>
        <begin position="693"/>
        <end position="707"/>
    </location>
</feature>
<dbReference type="AlphaFoldDB" id="A0A8K0WST1"/>
<dbReference type="Pfam" id="PF24883">
    <property type="entry name" value="NPHP3_N"/>
    <property type="match status" value="1"/>
</dbReference>
<feature type="compositionally biased region" description="Basic residues" evidence="3">
    <location>
        <begin position="711"/>
        <end position="722"/>
    </location>
</feature>
<dbReference type="Gene3D" id="3.40.50.300">
    <property type="entry name" value="P-loop containing nucleotide triphosphate hydrolases"/>
    <property type="match status" value="1"/>
</dbReference>
<comment type="similarity">
    <text evidence="1">Belongs to the putative lipase ROG1 family.</text>
</comment>
<dbReference type="InterPro" id="IPR029058">
    <property type="entry name" value="AB_hydrolase_fold"/>
</dbReference>
<dbReference type="OrthoDB" id="5086500at2759"/>
<feature type="region of interest" description="Disordered" evidence="3">
    <location>
        <begin position="18"/>
        <end position="58"/>
    </location>
</feature>
<feature type="compositionally biased region" description="Basic and acidic residues" evidence="3">
    <location>
        <begin position="1131"/>
        <end position="1141"/>
    </location>
</feature>
<dbReference type="Proteomes" id="UP000813444">
    <property type="component" value="Unassembled WGS sequence"/>
</dbReference>
<protein>
    <recommendedName>
        <fullName evidence="4">NACHT domain-containing protein</fullName>
    </recommendedName>
</protein>
<feature type="domain" description="NACHT" evidence="4">
    <location>
        <begin position="382"/>
        <end position="532"/>
    </location>
</feature>